<keyword evidence="4" id="KW-0547">Nucleotide-binding</keyword>
<dbReference type="Pfam" id="PF00501">
    <property type="entry name" value="AMP-binding"/>
    <property type="match status" value="1"/>
</dbReference>
<comment type="similarity">
    <text evidence="2">Belongs to the ATP-dependent AMP-binding enzyme family.</text>
</comment>
<keyword evidence="5" id="KW-0067">ATP-binding</keyword>
<dbReference type="Gene3D" id="3.40.50.980">
    <property type="match status" value="2"/>
</dbReference>
<dbReference type="EMBL" id="MDYN01000055">
    <property type="protein sequence ID" value="OQD79298.1"/>
    <property type="molecule type" value="Genomic_DNA"/>
</dbReference>
<dbReference type="GO" id="GO:0019748">
    <property type="term" value="P:secondary metabolic process"/>
    <property type="evidence" value="ECO:0007669"/>
    <property type="project" value="TreeGrafter"/>
</dbReference>
<evidence type="ECO:0000256" key="5">
    <source>
        <dbReference type="ARBA" id="ARBA00022840"/>
    </source>
</evidence>
<dbReference type="GO" id="GO:0005524">
    <property type="term" value="F:ATP binding"/>
    <property type="evidence" value="ECO:0007669"/>
    <property type="project" value="UniProtKB-KW"/>
</dbReference>
<proteinExistence type="inferred from homology"/>
<dbReference type="SUPFAM" id="SSF56801">
    <property type="entry name" value="Acetyl-CoA synthetase-like"/>
    <property type="match status" value="1"/>
</dbReference>
<comment type="pathway">
    <text evidence="1">Secondary metabolite biosynthesis.</text>
</comment>
<dbReference type="Gene3D" id="2.30.38.10">
    <property type="entry name" value="Luciferase, Domain 3"/>
    <property type="match status" value="1"/>
</dbReference>
<organism evidence="8 9">
    <name type="scientific">Penicillium antarcticum</name>
    <dbReference type="NCBI Taxonomy" id="416450"/>
    <lineage>
        <taxon>Eukaryota</taxon>
        <taxon>Fungi</taxon>
        <taxon>Dikarya</taxon>
        <taxon>Ascomycota</taxon>
        <taxon>Pezizomycotina</taxon>
        <taxon>Eurotiomycetes</taxon>
        <taxon>Eurotiomycetidae</taxon>
        <taxon>Eurotiales</taxon>
        <taxon>Aspergillaceae</taxon>
        <taxon>Penicillium</taxon>
    </lineage>
</organism>
<dbReference type="InterPro" id="IPR025110">
    <property type="entry name" value="AMP-bd_C"/>
</dbReference>
<dbReference type="STRING" id="416450.A0A1V6PQM4"/>
<evidence type="ECO:0000259" key="6">
    <source>
        <dbReference type="Pfam" id="PF00501"/>
    </source>
</evidence>
<evidence type="ECO:0000256" key="1">
    <source>
        <dbReference type="ARBA" id="ARBA00005179"/>
    </source>
</evidence>
<name>A0A1V6PQM4_9EURO</name>
<evidence type="ECO:0008006" key="10">
    <source>
        <dbReference type="Google" id="ProtNLM"/>
    </source>
</evidence>
<dbReference type="Gene3D" id="3.30.300.30">
    <property type="match status" value="1"/>
</dbReference>
<keyword evidence="9" id="KW-1185">Reference proteome</keyword>
<dbReference type="OrthoDB" id="6509636at2759"/>
<dbReference type="AlphaFoldDB" id="A0A1V6PQM4"/>
<keyword evidence="3" id="KW-0436">Ligase</keyword>
<dbReference type="Pfam" id="PF13193">
    <property type="entry name" value="AMP-binding_C"/>
    <property type="match status" value="1"/>
</dbReference>
<evidence type="ECO:0000256" key="4">
    <source>
        <dbReference type="ARBA" id="ARBA00022741"/>
    </source>
</evidence>
<feature type="domain" description="AMP-binding enzyme C-terminal" evidence="7">
    <location>
        <begin position="442"/>
        <end position="518"/>
    </location>
</feature>
<gene>
    <name evidence="8" type="ORF">PENANT_c055G05966</name>
</gene>
<comment type="caution">
    <text evidence="8">The sequence shown here is derived from an EMBL/GenBank/DDBJ whole genome shotgun (WGS) entry which is preliminary data.</text>
</comment>
<evidence type="ECO:0000313" key="8">
    <source>
        <dbReference type="EMBL" id="OQD79298.1"/>
    </source>
</evidence>
<accession>A0A1V6PQM4</accession>
<dbReference type="GO" id="GO:0016405">
    <property type="term" value="F:CoA-ligase activity"/>
    <property type="evidence" value="ECO:0007669"/>
    <property type="project" value="TreeGrafter"/>
</dbReference>
<evidence type="ECO:0000259" key="7">
    <source>
        <dbReference type="Pfam" id="PF13193"/>
    </source>
</evidence>
<reference evidence="9" key="1">
    <citation type="journal article" date="2017" name="Nat. Microbiol.">
        <title>Global analysis of biosynthetic gene clusters reveals vast potential of secondary metabolite production in Penicillium species.</title>
        <authorList>
            <person name="Nielsen J.C."/>
            <person name="Grijseels S."/>
            <person name="Prigent S."/>
            <person name="Ji B."/>
            <person name="Dainat J."/>
            <person name="Nielsen K.F."/>
            <person name="Frisvad J.C."/>
            <person name="Workman M."/>
            <person name="Nielsen J."/>
        </authorList>
    </citation>
    <scope>NUCLEOTIDE SEQUENCE [LARGE SCALE GENOMIC DNA]</scope>
    <source>
        <strain evidence="9">IBT 31811</strain>
    </source>
</reference>
<evidence type="ECO:0000256" key="2">
    <source>
        <dbReference type="ARBA" id="ARBA00006432"/>
    </source>
</evidence>
<feature type="domain" description="AMP-dependent synthetase/ligase" evidence="6">
    <location>
        <begin position="60"/>
        <end position="390"/>
    </location>
</feature>
<dbReference type="PANTHER" id="PTHR24096:SF317">
    <property type="entry name" value="ADENYLATE-FORMING ENZYME AFEA"/>
    <property type="match status" value="1"/>
</dbReference>
<dbReference type="Proteomes" id="UP000191672">
    <property type="component" value="Unassembled WGS sequence"/>
</dbReference>
<sequence length="530" mass="59489">MTIQLPKELQPDCCSIVEWALSGQYDPTKPVLIDAVESDPPRSISKGKAVELIASLVGAFEKNTTVCLHLANDILYPILVLAIYGSSCRWTGTNIAYTVPELEHQVRVSDTKYVITREEHLETVRAAAGSAEIILFTDILFEPSHGSSTSTHEFRTLRDLQRESSVEILYATIRAIDLQSVSTLASTSGTTGRPKMAARTQRSMVLESTAIEEYPKPYQVRRLYCTPIFHGFAAPEMIINALRLGIPSYFMKRYDDVLYAQKIQEFNITETFAAPPMMVRLINNTPDAQKQLQSLRTIYSGGAALVPELRAKFLKLFDQANPPRITQVWGMMECGWMTTFRYPESDDTSSIGRFLPGCEIKLSATRETLSSGQEVGEMYAHSPYGMSCYWGNAEATERAFEDKEHYWLKTGDIGYVENGKVYVVDREKDIFKVNGFQVAPPELEDAFMALSDVKDAGVIGSGPNLDSEEHPIAFVVRANLNVTAEELKQQLRQRLTRYKVNYCDIRFIDAIPKSVTGKILKNELRKLAIL</sequence>
<evidence type="ECO:0000313" key="9">
    <source>
        <dbReference type="Proteomes" id="UP000191672"/>
    </source>
</evidence>
<dbReference type="PANTHER" id="PTHR24096">
    <property type="entry name" value="LONG-CHAIN-FATTY-ACID--COA LIGASE"/>
    <property type="match status" value="1"/>
</dbReference>
<protein>
    <recommendedName>
        <fullName evidence="10">AMP-dependent synthetase/ligase domain-containing protein</fullName>
    </recommendedName>
</protein>
<dbReference type="InterPro" id="IPR000873">
    <property type="entry name" value="AMP-dep_synth/lig_dom"/>
</dbReference>
<evidence type="ECO:0000256" key="3">
    <source>
        <dbReference type="ARBA" id="ARBA00022598"/>
    </source>
</evidence>
<dbReference type="InterPro" id="IPR045851">
    <property type="entry name" value="AMP-bd_C_sf"/>
</dbReference>